<evidence type="ECO:0000259" key="1">
    <source>
        <dbReference type="PROSITE" id="PS50983"/>
    </source>
</evidence>
<evidence type="ECO:0000313" key="2">
    <source>
        <dbReference type="EMBL" id="PWW83272.1"/>
    </source>
</evidence>
<dbReference type="CDD" id="cd01141">
    <property type="entry name" value="TroA_d"/>
    <property type="match status" value="1"/>
</dbReference>
<comment type="caution">
    <text evidence="2">The sequence shown here is derived from an EMBL/GenBank/DDBJ whole genome shotgun (WGS) entry which is preliminary data.</text>
</comment>
<dbReference type="Pfam" id="PF01497">
    <property type="entry name" value="Peripla_BP_2"/>
    <property type="match status" value="1"/>
</dbReference>
<keyword evidence="3" id="KW-1185">Reference proteome</keyword>
<dbReference type="AlphaFoldDB" id="A0A317T994"/>
<dbReference type="SUPFAM" id="SSF53807">
    <property type="entry name" value="Helical backbone' metal receptor"/>
    <property type="match status" value="1"/>
</dbReference>
<dbReference type="PROSITE" id="PS50983">
    <property type="entry name" value="FE_B12_PBP"/>
    <property type="match status" value="1"/>
</dbReference>
<dbReference type="Proteomes" id="UP000246278">
    <property type="component" value="Unassembled WGS sequence"/>
</dbReference>
<reference evidence="3" key="1">
    <citation type="submission" date="2017-10" db="EMBL/GenBank/DDBJ databases">
        <authorList>
            <person name="Gaisin V.A."/>
            <person name="Rysina M.S."/>
            <person name="Grouzdev D.S."/>
        </authorList>
    </citation>
    <scope>NUCLEOTIDE SEQUENCE [LARGE SCALE GENOMIC DNA]</scope>
    <source>
        <strain evidence="3">V1</strain>
    </source>
</reference>
<accession>A0A317T994</accession>
<dbReference type="InterPro" id="IPR050902">
    <property type="entry name" value="ABC_Transporter_SBP"/>
</dbReference>
<dbReference type="Gene3D" id="3.40.50.1980">
    <property type="entry name" value="Nitrogenase molybdenum iron protein domain"/>
    <property type="match status" value="2"/>
</dbReference>
<dbReference type="InterPro" id="IPR002491">
    <property type="entry name" value="ABC_transptr_periplasmic_BD"/>
</dbReference>
<name>A0A317T994_9CHLB</name>
<dbReference type="OrthoDB" id="9812528at2"/>
<evidence type="ECO:0000313" key="3">
    <source>
        <dbReference type="Proteomes" id="UP000246278"/>
    </source>
</evidence>
<dbReference type="RefSeq" id="WP_110022152.1">
    <property type="nucleotide sequence ID" value="NZ_PDNZ01000001.1"/>
</dbReference>
<dbReference type="EMBL" id="PDNZ01000001">
    <property type="protein sequence ID" value="PWW83272.1"/>
    <property type="molecule type" value="Genomic_DNA"/>
</dbReference>
<sequence length="405" mass="45217">MNIFRSSFTGSVHHRFSGVLRCAISLFAVVFTTGLSGCSNETEVHPKQEAVSVDVPLSYAKGFSLYDHEGFKTLRVIVDLDGRQDTLRYLLIPKESPLPDGFDEHVVVRTPVERVALFSTTQVGYIDLLGCADRIIGIARPDYVNTPSLRERIEKGAVSEIGMPFSPNVEEILELNPEMIVTTAFPAARQTDYKALVMAGIPVVVVAEWLEESPLGRAEWLKLYAALLGREEVAVEKFADIEHSYHALKALTDTLSHRPSVVTGMPFKDAWFVPGGNSYVACFLRDAGADYHWKNRAKTGSIKMDIEAIYPVALEAEFWLNPGTVQSLDELLAKDIRFRDFFAVRSGKVYNNNRLLNPAGGNAYWELGAVRPDRVLGDLIRILHPDLFPERGNGDDSLTFYRHIQ</sequence>
<organism evidence="2 3">
    <name type="scientific">Prosthecochloris marina</name>
    <dbReference type="NCBI Taxonomy" id="2017681"/>
    <lineage>
        <taxon>Bacteria</taxon>
        <taxon>Pseudomonadati</taxon>
        <taxon>Chlorobiota</taxon>
        <taxon>Chlorobiia</taxon>
        <taxon>Chlorobiales</taxon>
        <taxon>Chlorobiaceae</taxon>
        <taxon>Prosthecochloris</taxon>
    </lineage>
</organism>
<dbReference type="GO" id="GO:0071281">
    <property type="term" value="P:cellular response to iron ion"/>
    <property type="evidence" value="ECO:0007669"/>
    <property type="project" value="TreeGrafter"/>
</dbReference>
<proteinExistence type="predicted"/>
<gene>
    <name evidence="2" type="ORF">CR164_01570</name>
</gene>
<dbReference type="PANTHER" id="PTHR30535">
    <property type="entry name" value="VITAMIN B12-BINDING PROTEIN"/>
    <property type="match status" value="1"/>
</dbReference>
<dbReference type="PANTHER" id="PTHR30535:SF34">
    <property type="entry name" value="MOLYBDATE-BINDING PROTEIN MOLA"/>
    <property type="match status" value="1"/>
</dbReference>
<feature type="domain" description="Fe/B12 periplasmic-binding" evidence="1">
    <location>
        <begin position="114"/>
        <end position="387"/>
    </location>
</feature>
<protein>
    <submittedName>
        <fullName evidence="2">Iron ABC transporter substrate-binding protein</fullName>
    </submittedName>
</protein>